<feature type="region of interest" description="Disordered" evidence="1">
    <location>
        <begin position="82"/>
        <end position="111"/>
    </location>
</feature>
<evidence type="ECO:0000313" key="3">
    <source>
        <dbReference type="Proteomes" id="UP000183967"/>
    </source>
</evidence>
<name>A0A1M5S2U5_9FIRM</name>
<accession>A0A1M5S2U5</accession>
<proteinExistence type="predicted"/>
<dbReference type="RefSeq" id="WP_073195066.1">
    <property type="nucleotide sequence ID" value="NZ_FQXO01000009.1"/>
</dbReference>
<protein>
    <recommendedName>
        <fullName evidence="4">Lipoprotein</fullName>
    </recommendedName>
</protein>
<dbReference type="Proteomes" id="UP000183967">
    <property type="component" value="Unassembled WGS sequence"/>
</dbReference>
<gene>
    <name evidence="2" type="ORF">SAMN02745135_00451</name>
</gene>
<dbReference type="OrthoDB" id="1953515at2"/>
<sequence>MRKTLKFKRIIFVLILILIILPVSISCSKQQEKTLPKTNDKIPNSLKAMVEDVDNIFNEIEKIKEEKENMIKYKKIEEKKEEEEKYRQQKDEKQDESKDKMGQLEKKTEEVKKETDMEEKIEKAWEGVNKIIVNVHKKWNDYELDVVKDGIREEDIRKFEEALDNLTISAKDKNEIKSLFNVNSVTLHISNFLNVYKGNPDGEIVKLKYNIRQIHLYGEINEWDKAIDMSKYLEPIFERLSQKIKLDKKDEKLREKLIISIRDLKSVIDKRNIELLKIKRDIALQNLDNLKEAAK</sequence>
<evidence type="ECO:0008006" key="4">
    <source>
        <dbReference type="Google" id="ProtNLM"/>
    </source>
</evidence>
<evidence type="ECO:0000313" key="2">
    <source>
        <dbReference type="EMBL" id="SHH32771.1"/>
    </source>
</evidence>
<reference evidence="3" key="1">
    <citation type="submission" date="2016-11" db="EMBL/GenBank/DDBJ databases">
        <authorList>
            <person name="Varghese N."/>
            <person name="Submissions S."/>
        </authorList>
    </citation>
    <scope>NUCLEOTIDE SEQUENCE [LARGE SCALE GENOMIC DNA]</scope>
    <source>
        <strain evidence="3">DSM 13643</strain>
    </source>
</reference>
<dbReference type="EMBL" id="FQXO01000009">
    <property type="protein sequence ID" value="SHH32771.1"/>
    <property type="molecule type" value="Genomic_DNA"/>
</dbReference>
<dbReference type="PROSITE" id="PS51257">
    <property type="entry name" value="PROKAR_LIPOPROTEIN"/>
    <property type="match status" value="1"/>
</dbReference>
<dbReference type="AlphaFoldDB" id="A0A1M5S2U5"/>
<keyword evidence="3" id="KW-1185">Reference proteome</keyword>
<evidence type="ECO:0000256" key="1">
    <source>
        <dbReference type="SAM" id="MobiDB-lite"/>
    </source>
</evidence>
<organism evidence="2 3">
    <name type="scientific">Caloranaerobacter azorensis DSM 13643</name>
    <dbReference type="NCBI Taxonomy" id="1121264"/>
    <lineage>
        <taxon>Bacteria</taxon>
        <taxon>Bacillati</taxon>
        <taxon>Bacillota</taxon>
        <taxon>Tissierellia</taxon>
        <taxon>Tissierellales</taxon>
        <taxon>Thermohalobacteraceae</taxon>
        <taxon>Caloranaerobacter</taxon>
    </lineage>
</organism>